<organism evidence="1 2">
    <name type="scientific">Algoriphagus yeomjeoni</name>
    <dbReference type="NCBI Taxonomy" id="291403"/>
    <lineage>
        <taxon>Bacteria</taxon>
        <taxon>Pseudomonadati</taxon>
        <taxon>Bacteroidota</taxon>
        <taxon>Cytophagia</taxon>
        <taxon>Cytophagales</taxon>
        <taxon>Cyclobacteriaceae</taxon>
        <taxon>Algoriphagus</taxon>
    </lineage>
</organism>
<dbReference type="Pfam" id="PF21845">
    <property type="entry name" value="DUF6904"/>
    <property type="match status" value="1"/>
</dbReference>
<accession>A0A327P6M0</accession>
<evidence type="ECO:0000313" key="2">
    <source>
        <dbReference type="Proteomes" id="UP000249610"/>
    </source>
</evidence>
<proteinExistence type="predicted"/>
<protein>
    <submittedName>
        <fullName evidence="1">Uncharacterized protein</fullName>
    </submittedName>
</protein>
<dbReference type="OrthoDB" id="1122716at2"/>
<comment type="caution">
    <text evidence="1">The sequence shown here is derived from an EMBL/GenBank/DDBJ whole genome shotgun (WGS) entry which is preliminary data.</text>
</comment>
<gene>
    <name evidence="1" type="ORF">LV83_03291</name>
</gene>
<dbReference type="EMBL" id="QLLK01000010">
    <property type="protein sequence ID" value="RAI86734.1"/>
    <property type="molecule type" value="Genomic_DNA"/>
</dbReference>
<keyword evidence="2" id="KW-1185">Reference proteome</keyword>
<dbReference type="InterPro" id="IPR054199">
    <property type="entry name" value="DUF6904"/>
</dbReference>
<name>A0A327P6M0_9BACT</name>
<dbReference type="RefSeq" id="WP_111612621.1">
    <property type="nucleotide sequence ID" value="NZ_QLLK01000010.1"/>
</dbReference>
<evidence type="ECO:0000313" key="1">
    <source>
        <dbReference type="EMBL" id="RAI86734.1"/>
    </source>
</evidence>
<dbReference type="Proteomes" id="UP000249610">
    <property type="component" value="Unassembled WGS sequence"/>
</dbReference>
<dbReference type="AlphaFoldDB" id="A0A327P6M0"/>
<sequence length="218" mass="25330">MFYLNPTKRGVGVELWGTSADLRIMYQVFSDLWDLDDDKLTENILSAFLYEVRHAEQGDRLIRENSHFSIERESHFGCQISWVQLLYFIAFVNQKKSLHPMNKLVDAIILQLEYWTEMALVEYDGKTGQLMLTYVGKSLDGSNPYLYYFMRLANLKFFELKGGKRAFHQLPELMKGGVKGTVAYKTIRNKLIVKAKELGCDPGELDMDEDDAVYDIQW</sequence>
<reference evidence="1 2" key="1">
    <citation type="submission" date="2018-06" db="EMBL/GenBank/DDBJ databases">
        <title>Genomic Encyclopedia of Archaeal and Bacterial Type Strains, Phase II (KMG-II): from individual species to whole genera.</title>
        <authorList>
            <person name="Goeker M."/>
        </authorList>
    </citation>
    <scope>NUCLEOTIDE SEQUENCE [LARGE SCALE GENOMIC DNA]</scope>
    <source>
        <strain evidence="1 2">DSM 23446</strain>
    </source>
</reference>